<reference evidence="2" key="2">
    <citation type="submission" date="2023-11" db="UniProtKB">
        <authorList>
            <consortium name="WormBaseParasite"/>
        </authorList>
    </citation>
    <scope>IDENTIFICATION</scope>
</reference>
<dbReference type="Proteomes" id="UP000050795">
    <property type="component" value="Unassembled WGS sequence"/>
</dbReference>
<proteinExistence type="predicted"/>
<reference evidence="1" key="1">
    <citation type="submission" date="2022-06" db="EMBL/GenBank/DDBJ databases">
        <authorList>
            <person name="Berger JAMES D."/>
            <person name="Berger JAMES D."/>
        </authorList>
    </citation>
    <scope>NUCLEOTIDE SEQUENCE [LARGE SCALE GENOMIC DNA]</scope>
</reference>
<name>A0AA85IYH1_TRIRE</name>
<keyword evidence="1" id="KW-1185">Reference proteome</keyword>
<organism evidence="1 2">
    <name type="scientific">Trichobilharzia regenti</name>
    <name type="common">Nasal bird schistosome</name>
    <dbReference type="NCBI Taxonomy" id="157069"/>
    <lineage>
        <taxon>Eukaryota</taxon>
        <taxon>Metazoa</taxon>
        <taxon>Spiralia</taxon>
        <taxon>Lophotrochozoa</taxon>
        <taxon>Platyhelminthes</taxon>
        <taxon>Trematoda</taxon>
        <taxon>Digenea</taxon>
        <taxon>Strigeidida</taxon>
        <taxon>Schistosomatoidea</taxon>
        <taxon>Schistosomatidae</taxon>
        <taxon>Trichobilharzia</taxon>
    </lineage>
</organism>
<evidence type="ECO:0000313" key="1">
    <source>
        <dbReference type="Proteomes" id="UP000050795"/>
    </source>
</evidence>
<sequence length="120" mass="14018">MTLDIDRMADGFDVHAKNTRKFIEDEANETIERMLRCRDSYRRQLIECKHYIEEQVAFFFEGLEATFLQLENEVDELVKKKIASLVETLENIDTLLTEISTCKSTVSKLNSMLTGKENYN</sequence>
<protein>
    <submittedName>
        <fullName evidence="2">Uncharacterized protein</fullName>
    </submittedName>
</protein>
<evidence type="ECO:0000313" key="2">
    <source>
        <dbReference type="WBParaSite" id="TREG1_111780.2"/>
    </source>
</evidence>
<accession>A0AA85IYH1</accession>
<dbReference type="WBParaSite" id="TREG1_111780.2">
    <property type="protein sequence ID" value="TREG1_111780.2"/>
    <property type="gene ID" value="TREG1_111780"/>
</dbReference>
<dbReference type="AlphaFoldDB" id="A0AA85IYH1"/>